<reference evidence="1" key="1">
    <citation type="journal article" date="2019" name="bioRxiv">
        <title>The Genome of the Zebra Mussel, Dreissena polymorpha: A Resource for Invasive Species Research.</title>
        <authorList>
            <person name="McCartney M.A."/>
            <person name="Auch B."/>
            <person name="Kono T."/>
            <person name="Mallez S."/>
            <person name="Zhang Y."/>
            <person name="Obille A."/>
            <person name="Becker A."/>
            <person name="Abrahante J.E."/>
            <person name="Garbe J."/>
            <person name="Badalamenti J.P."/>
            <person name="Herman A."/>
            <person name="Mangelson H."/>
            <person name="Liachko I."/>
            <person name="Sullivan S."/>
            <person name="Sone E.D."/>
            <person name="Koren S."/>
            <person name="Silverstein K.A.T."/>
            <person name="Beckman K.B."/>
            <person name="Gohl D.M."/>
        </authorList>
    </citation>
    <scope>NUCLEOTIDE SEQUENCE</scope>
    <source>
        <strain evidence="1">Duluth1</strain>
        <tissue evidence="1">Whole animal</tissue>
    </source>
</reference>
<gene>
    <name evidence="1" type="ORF">DPMN_109063</name>
</gene>
<protein>
    <submittedName>
        <fullName evidence="1">Uncharacterized protein</fullName>
    </submittedName>
</protein>
<sequence>MVNQVISKEFRTEDTEFWTEDQVEDDEEDTEYRSCHRQTAFHVWQRINWNELLFAILINYTLPAIKTIQNCPKYKLLLLLKTCDKQLGIVNFG</sequence>
<organism evidence="1 2">
    <name type="scientific">Dreissena polymorpha</name>
    <name type="common">Zebra mussel</name>
    <name type="synonym">Mytilus polymorpha</name>
    <dbReference type="NCBI Taxonomy" id="45954"/>
    <lineage>
        <taxon>Eukaryota</taxon>
        <taxon>Metazoa</taxon>
        <taxon>Spiralia</taxon>
        <taxon>Lophotrochozoa</taxon>
        <taxon>Mollusca</taxon>
        <taxon>Bivalvia</taxon>
        <taxon>Autobranchia</taxon>
        <taxon>Heteroconchia</taxon>
        <taxon>Euheterodonta</taxon>
        <taxon>Imparidentia</taxon>
        <taxon>Neoheterodontei</taxon>
        <taxon>Myida</taxon>
        <taxon>Dreissenoidea</taxon>
        <taxon>Dreissenidae</taxon>
        <taxon>Dreissena</taxon>
    </lineage>
</organism>
<proteinExistence type="predicted"/>
<dbReference type="EMBL" id="JAIWYP010000004">
    <property type="protein sequence ID" value="KAH3835704.1"/>
    <property type="molecule type" value="Genomic_DNA"/>
</dbReference>
<name>A0A9D4KA22_DREPO</name>
<dbReference type="Proteomes" id="UP000828390">
    <property type="component" value="Unassembled WGS sequence"/>
</dbReference>
<comment type="caution">
    <text evidence="1">The sequence shown here is derived from an EMBL/GenBank/DDBJ whole genome shotgun (WGS) entry which is preliminary data.</text>
</comment>
<dbReference type="AlphaFoldDB" id="A0A9D4KA22"/>
<evidence type="ECO:0000313" key="1">
    <source>
        <dbReference type="EMBL" id="KAH3835704.1"/>
    </source>
</evidence>
<keyword evidence="2" id="KW-1185">Reference proteome</keyword>
<accession>A0A9D4KA22</accession>
<reference evidence="1" key="2">
    <citation type="submission" date="2020-11" db="EMBL/GenBank/DDBJ databases">
        <authorList>
            <person name="McCartney M.A."/>
            <person name="Auch B."/>
            <person name="Kono T."/>
            <person name="Mallez S."/>
            <person name="Becker A."/>
            <person name="Gohl D.M."/>
            <person name="Silverstein K.A.T."/>
            <person name="Koren S."/>
            <person name="Bechman K.B."/>
            <person name="Herman A."/>
            <person name="Abrahante J.E."/>
            <person name="Garbe J."/>
        </authorList>
    </citation>
    <scope>NUCLEOTIDE SEQUENCE</scope>
    <source>
        <strain evidence="1">Duluth1</strain>
        <tissue evidence="1">Whole animal</tissue>
    </source>
</reference>
<evidence type="ECO:0000313" key="2">
    <source>
        <dbReference type="Proteomes" id="UP000828390"/>
    </source>
</evidence>